<sequence length="134" mass="14342">MSLILRSKLNKQAVHWLVLLSVLLGQFALGFGYGIAAERSNDEIRIPVCTSTGIEYIIWTPEGIKQDAQPGKSSSSGSCTLCTVSPPQLRFNVQDSLLREPLVVNGKPIGSSSQRLGKTVILNPSAAPRAPPSV</sequence>
<dbReference type="EMBL" id="CP063982">
    <property type="protein sequence ID" value="UOD51070.1"/>
    <property type="molecule type" value="Genomic_DNA"/>
</dbReference>
<proteinExistence type="predicted"/>
<protein>
    <recommendedName>
        <fullName evidence="3">DUF2946 domain-containing protein</fullName>
    </recommendedName>
</protein>
<dbReference type="RefSeq" id="WP_243479508.1">
    <property type="nucleotide sequence ID" value="NZ_CP063982.1"/>
</dbReference>
<evidence type="ECO:0000313" key="2">
    <source>
        <dbReference type="Proteomes" id="UP000831607"/>
    </source>
</evidence>
<name>A0ABY4APT2_9BURK</name>
<keyword evidence="2" id="KW-1185">Reference proteome</keyword>
<reference evidence="1 2" key="1">
    <citation type="submission" date="2020-11" db="EMBL/GenBank/DDBJ databases">
        <title>Algicoccus daihaiensis sp.nov., isolated from Daihai Lake in Inner Mongolia.</title>
        <authorList>
            <person name="Kai J."/>
        </authorList>
    </citation>
    <scope>NUCLEOTIDE SEQUENCE [LARGE SCALE GENOMIC DNA]</scope>
    <source>
        <strain evidence="2">f23</strain>
    </source>
</reference>
<evidence type="ECO:0000313" key="1">
    <source>
        <dbReference type="EMBL" id="UOD51070.1"/>
    </source>
</evidence>
<gene>
    <name evidence="1" type="ORF">DHf2319_03960</name>
</gene>
<dbReference type="Proteomes" id="UP000831607">
    <property type="component" value="Chromosome"/>
</dbReference>
<evidence type="ECO:0008006" key="3">
    <source>
        <dbReference type="Google" id="ProtNLM"/>
    </source>
</evidence>
<organism evidence="1 2">
    <name type="scientific">Orrella daihaiensis</name>
    <dbReference type="NCBI Taxonomy" id="2782176"/>
    <lineage>
        <taxon>Bacteria</taxon>
        <taxon>Pseudomonadati</taxon>
        <taxon>Pseudomonadota</taxon>
        <taxon>Betaproteobacteria</taxon>
        <taxon>Burkholderiales</taxon>
        <taxon>Alcaligenaceae</taxon>
        <taxon>Orrella</taxon>
    </lineage>
</organism>
<accession>A0ABY4APT2</accession>